<reference evidence="1 2" key="1">
    <citation type="journal article" date="2018" name="New Phytol.">
        <title>Phylogenomics of Endogonaceae and evolution of mycorrhizas within Mucoromycota.</title>
        <authorList>
            <person name="Chang Y."/>
            <person name="Desiro A."/>
            <person name="Na H."/>
            <person name="Sandor L."/>
            <person name="Lipzen A."/>
            <person name="Clum A."/>
            <person name="Barry K."/>
            <person name="Grigoriev I.V."/>
            <person name="Martin F.M."/>
            <person name="Stajich J.E."/>
            <person name="Smith M.E."/>
            <person name="Bonito G."/>
            <person name="Spatafora J.W."/>
        </authorList>
    </citation>
    <scope>NUCLEOTIDE SEQUENCE [LARGE SCALE GENOMIC DNA]</scope>
    <source>
        <strain evidence="1 2">GMNB39</strain>
    </source>
</reference>
<dbReference type="Gene3D" id="3.80.10.10">
    <property type="entry name" value="Ribonuclease Inhibitor"/>
    <property type="match status" value="1"/>
</dbReference>
<keyword evidence="2" id="KW-1185">Reference proteome</keyword>
<comment type="caution">
    <text evidence="1">The sequence shown here is derived from an EMBL/GenBank/DDBJ whole genome shotgun (WGS) entry which is preliminary data.</text>
</comment>
<evidence type="ECO:0008006" key="3">
    <source>
        <dbReference type="Google" id="ProtNLM"/>
    </source>
</evidence>
<proteinExistence type="predicted"/>
<dbReference type="EMBL" id="RBNI01017134">
    <property type="protein sequence ID" value="RUP05922.1"/>
    <property type="molecule type" value="Genomic_DNA"/>
</dbReference>
<evidence type="ECO:0000313" key="2">
    <source>
        <dbReference type="Proteomes" id="UP000268093"/>
    </source>
</evidence>
<dbReference type="InterPro" id="IPR032675">
    <property type="entry name" value="LRR_dom_sf"/>
</dbReference>
<name>A0A433AT84_9FUNG</name>
<dbReference type="Proteomes" id="UP000268093">
    <property type="component" value="Unassembled WGS sequence"/>
</dbReference>
<dbReference type="SUPFAM" id="SSF52047">
    <property type="entry name" value="RNI-like"/>
    <property type="match status" value="1"/>
</dbReference>
<accession>A0A433AT84</accession>
<evidence type="ECO:0000313" key="1">
    <source>
        <dbReference type="EMBL" id="RUP05922.1"/>
    </source>
</evidence>
<organism evidence="1 2">
    <name type="scientific">Jimgerdemannia flammicorona</name>
    <dbReference type="NCBI Taxonomy" id="994334"/>
    <lineage>
        <taxon>Eukaryota</taxon>
        <taxon>Fungi</taxon>
        <taxon>Fungi incertae sedis</taxon>
        <taxon>Mucoromycota</taxon>
        <taxon>Mucoromycotina</taxon>
        <taxon>Endogonomycetes</taxon>
        <taxon>Endogonales</taxon>
        <taxon>Endogonaceae</taxon>
        <taxon>Jimgerdemannia</taxon>
    </lineage>
</organism>
<dbReference type="AlphaFoldDB" id="A0A433AT84"/>
<feature type="non-terminal residue" evidence="1">
    <location>
        <position position="1"/>
    </location>
</feature>
<sequence>YLVNTDLHILATLFNNCHFLKALELAEWGDQEYNPHPSGCNSLNPPSTLQTLALFDSDYDASIDHLVQQCQSLQCIQFIDCRFPHWEMPQILQQIECLSYYNCRDIYFSVYFNRLLLSLDYLRELVLHEYDELSEDILSVVSQKIGTTLRRVELADCGDVSTRGLATLIISATKLEYLSIDSCKFDLTLFSYIALMGFRNQYMTHFRLDEVAPLSSAGIISIAEIFPALLLLEITIQHISPSELAGNIATLARLHTLKIKTAATGTISETPVTSARLHIFVQNITSLMFVKWDTITVERAQ</sequence>
<protein>
    <recommendedName>
        <fullName evidence="3">F-box domain-containing protein</fullName>
    </recommendedName>
</protein>
<gene>
    <name evidence="1" type="ORF">BC936DRAFT_140492</name>
</gene>